<keyword evidence="11" id="KW-1185">Reference proteome</keyword>
<comment type="subunit">
    <text evidence="6">Part of the Bam complex.</text>
</comment>
<evidence type="ECO:0000256" key="8">
    <source>
        <dbReference type="SAM" id="SignalP"/>
    </source>
</evidence>
<sequence>MTSIRLRPVMVAMCVLFLAACAGKTRPEDDDPALLNAGKTQEELRAEAVEMYRDAREKLDSSDYATALQNYDRIKARFPFSEFATQSELEGIYAQYRSYQPEQALSAADRFMRDHPRDPRIDYVLYLRGLINFQSVESAFDGFPGFDPTRHDMGDSRRAFDDFGLLVQRYPNSKYAADARQRMLYLRDRVATHELHIVDFYLRRGAYVAAARRAEAIISDYPGSPASYEALALLERAYTSLGLTQQASEARSLRKANSQALEVAQARELERKSRPGFFERLGNWFSFGDSEDNDGNTGQLPDALPPGDA</sequence>
<evidence type="ECO:0000313" key="10">
    <source>
        <dbReference type="EMBL" id="MDT0496751.1"/>
    </source>
</evidence>
<dbReference type="PANTHER" id="PTHR37423:SF1">
    <property type="entry name" value="OUTER MEMBRANE PROTEIN ASSEMBLY FACTOR BAMD"/>
    <property type="match status" value="1"/>
</dbReference>
<evidence type="ECO:0000256" key="3">
    <source>
        <dbReference type="ARBA" id="ARBA00023139"/>
    </source>
</evidence>
<feature type="signal peptide" evidence="8">
    <location>
        <begin position="1"/>
        <end position="22"/>
    </location>
</feature>
<reference evidence="10 11" key="1">
    <citation type="submission" date="2023-09" db="EMBL/GenBank/DDBJ databases">
        <authorList>
            <person name="Rey-Velasco X."/>
        </authorList>
    </citation>
    <scope>NUCLEOTIDE SEQUENCE [LARGE SCALE GENOMIC DNA]</scope>
    <source>
        <strain evidence="10 11">W345</strain>
    </source>
</reference>
<accession>A0ABU2WFX1</accession>
<dbReference type="HAMAP" id="MF_00922">
    <property type="entry name" value="OM_assembly_BamD"/>
    <property type="match status" value="1"/>
</dbReference>
<dbReference type="NCBIfam" id="TIGR03302">
    <property type="entry name" value="OM_YfiO"/>
    <property type="match status" value="1"/>
</dbReference>
<comment type="subcellular location">
    <subcellularLocation>
        <location evidence="6">Cell outer membrane</location>
        <topology evidence="6">Lipid-anchor</topology>
    </subcellularLocation>
</comment>
<keyword evidence="2 6" id="KW-0472">Membrane</keyword>
<dbReference type="InterPro" id="IPR017689">
    <property type="entry name" value="BamD"/>
</dbReference>
<dbReference type="Proteomes" id="UP001254608">
    <property type="component" value="Unassembled WGS sequence"/>
</dbReference>
<evidence type="ECO:0000256" key="5">
    <source>
        <dbReference type="ARBA" id="ARBA00023288"/>
    </source>
</evidence>
<proteinExistence type="inferred from homology"/>
<evidence type="ECO:0000256" key="4">
    <source>
        <dbReference type="ARBA" id="ARBA00023237"/>
    </source>
</evidence>
<evidence type="ECO:0000259" key="9">
    <source>
        <dbReference type="Pfam" id="PF13525"/>
    </source>
</evidence>
<protein>
    <recommendedName>
        <fullName evidence="6">Outer membrane protein assembly factor BamD</fullName>
    </recommendedName>
</protein>
<gene>
    <name evidence="6" type="primary">bamD</name>
    <name evidence="10" type="ORF">RM530_05160</name>
</gene>
<dbReference type="CDD" id="cd15830">
    <property type="entry name" value="BamD"/>
    <property type="match status" value="1"/>
</dbReference>
<keyword evidence="5 6" id="KW-0449">Lipoprotein</keyword>
<comment type="similarity">
    <text evidence="6">Belongs to the BamD family.</text>
</comment>
<dbReference type="InterPro" id="IPR039565">
    <property type="entry name" value="BamD-like"/>
</dbReference>
<dbReference type="PANTHER" id="PTHR37423">
    <property type="entry name" value="SOLUBLE LYTIC MUREIN TRANSGLYCOSYLASE-RELATED"/>
    <property type="match status" value="1"/>
</dbReference>
<feature type="region of interest" description="Disordered" evidence="7">
    <location>
        <begin position="287"/>
        <end position="309"/>
    </location>
</feature>
<keyword evidence="1 6" id="KW-0732">Signal</keyword>
<feature type="chain" id="PRO_5046785746" description="Outer membrane protein assembly factor BamD" evidence="8">
    <location>
        <begin position="23"/>
        <end position="309"/>
    </location>
</feature>
<dbReference type="Gene3D" id="1.25.40.10">
    <property type="entry name" value="Tetratricopeptide repeat domain"/>
    <property type="match status" value="1"/>
</dbReference>
<evidence type="ECO:0000256" key="7">
    <source>
        <dbReference type="SAM" id="MobiDB-lite"/>
    </source>
</evidence>
<dbReference type="Pfam" id="PF13525">
    <property type="entry name" value="YfiO"/>
    <property type="match status" value="1"/>
</dbReference>
<organism evidence="10 11">
    <name type="scientific">Banduia mediterranea</name>
    <dbReference type="NCBI Taxonomy" id="3075609"/>
    <lineage>
        <taxon>Bacteria</taxon>
        <taxon>Pseudomonadati</taxon>
        <taxon>Pseudomonadota</taxon>
        <taxon>Gammaproteobacteria</taxon>
        <taxon>Nevskiales</taxon>
        <taxon>Algiphilaceae</taxon>
        <taxon>Banduia</taxon>
    </lineage>
</organism>
<dbReference type="InterPro" id="IPR011990">
    <property type="entry name" value="TPR-like_helical_dom_sf"/>
</dbReference>
<dbReference type="PROSITE" id="PS51257">
    <property type="entry name" value="PROKAR_LIPOPROTEIN"/>
    <property type="match status" value="1"/>
</dbReference>
<feature type="domain" description="Outer membrane lipoprotein BamD-like" evidence="9">
    <location>
        <begin position="48"/>
        <end position="251"/>
    </location>
</feature>
<evidence type="ECO:0000256" key="2">
    <source>
        <dbReference type="ARBA" id="ARBA00023136"/>
    </source>
</evidence>
<comment type="caution">
    <text evidence="10">The sequence shown here is derived from an EMBL/GenBank/DDBJ whole genome shotgun (WGS) entry which is preliminary data.</text>
</comment>
<dbReference type="EMBL" id="JAVRIC010000005">
    <property type="protein sequence ID" value="MDT0496751.1"/>
    <property type="molecule type" value="Genomic_DNA"/>
</dbReference>
<name>A0ABU2WFX1_9GAMM</name>
<keyword evidence="3 6" id="KW-0564">Palmitate</keyword>
<keyword evidence="4 6" id="KW-0998">Cell outer membrane</keyword>
<evidence type="ECO:0000313" key="11">
    <source>
        <dbReference type="Proteomes" id="UP001254608"/>
    </source>
</evidence>
<evidence type="ECO:0000256" key="6">
    <source>
        <dbReference type="HAMAP-Rule" id="MF_00922"/>
    </source>
</evidence>
<dbReference type="RefSeq" id="WP_311364144.1">
    <property type="nucleotide sequence ID" value="NZ_JAVRIC010000005.1"/>
</dbReference>
<evidence type="ECO:0000256" key="1">
    <source>
        <dbReference type="ARBA" id="ARBA00022729"/>
    </source>
</evidence>
<comment type="function">
    <text evidence="6">Part of the outer membrane protein assembly complex, which is involved in assembly and insertion of beta-barrel proteins into the outer membrane.</text>
</comment>